<dbReference type="EMBL" id="AYSF01000067">
    <property type="protein sequence ID" value="ESU71363.1"/>
    <property type="molecule type" value="Genomic_DNA"/>
</dbReference>
<dbReference type="RefSeq" id="WP_011232736.1">
    <property type="nucleotide sequence ID" value="NZ_AYSF01000067.1"/>
</dbReference>
<dbReference type="PANTHER" id="PTHR36849">
    <property type="entry name" value="CYTOPLASMIC PROTEIN-RELATED"/>
    <property type="match status" value="1"/>
</dbReference>
<keyword evidence="2" id="KW-1185">Reference proteome</keyword>
<comment type="caution">
    <text evidence="1">The sequence shown here is derived from an EMBL/GenBank/DDBJ whole genome shotgun (WGS) entry which is preliminary data.</text>
</comment>
<sequence>MGYYRLKRSHTPIGQDDGIRILVDRLWPRGVSKAESRIDRWMKEIAPSPALRQWFGHRPERFAEFARAYERELETEETKQELVDELLLLSGVVTLLYAAKNERHNHAVVLCDFLRKIAERRSQEG</sequence>
<proteinExistence type="predicted"/>
<accession>A0A7U9J9H1</accession>
<dbReference type="GeneID" id="32065148"/>
<organism evidence="1 2">
    <name type="scientific">Geobacillus thermopakistaniensis (strain MAS1)</name>
    <dbReference type="NCBI Taxonomy" id="1408282"/>
    <lineage>
        <taxon>Bacteria</taxon>
        <taxon>Bacillati</taxon>
        <taxon>Bacillota</taxon>
        <taxon>Bacilli</taxon>
        <taxon>Bacillales</taxon>
        <taxon>Anoxybacillaceae</taxon>
        <taxon>Geobacillus</taxon>
    </lineage>
</organism>
<dbReference type="PANTHER" id="PTHR36849:SF1">
    <property type="entry name" value="CYTOPLASMIC PROTEIN"/>
    <property type="match status" value="1"/>
</dbReference>
<dbReference type="Pfam" id="PF22752">
    <property type="entry name" value="DUF488-N3i"/>
    <property type="match status" value="1"/>
</dbReference>
<protein>
    <recommendedName>
        <fullName evidence="3">MarR family transcriptional regulator</fullName>
    </recommendedName>
</protein>
<evidence type="ECO:0000313" key="2">
    <source>
        <dbReference type="Proteomes" id="UP000018339"/>
    </source>
</evidence>
<dbReference type="AlphaFoldDB" id="A0A7U9J9H1"/>
<dbReference type="Proteomes" id="UP000018339">
    <property type="component" value="Unassembled WGS sequence"/>
</dbReference>
<gene>
    <name evidence="1" type="ORF">T260_13715</name>
</gene>
<evidence type="ECO:0000313" key="1">
    <source>
        <dbReference type="EMBL" id="ESU71363.1"/>
    </source>
</evidence>
<reference evidence="1 2" key="1">
    <citation type="journal article" date="2014" name="Genome Announc.">
        <title>Draft Genome Sequence of Geobacillus thermopakistaniensis Strain MAS1.</title>
        <authorList>
            <person name="Siddiqui M.A."/>
            <person name="Rashid N."/>
            <person name="Ayyampalayam S."/>
            <person name="Whitman W.B."/>
        </authorList>
    </citation>
    <scope>NUCLEOTIDE SEQUENCE [LARGE SCALE GENOMIC DNA]</scope>
    <source>
        <strain evidence="1 2">MAS1</strain>
    </source>
</reference>
<dbReference type="InterPro" id="IPR052552">
    <property type="entry name" value="YeaO-like"/>
</dbReference>
<evidence type="ECO:0008006" key="3">
    <source>
        <dbReference type="Google" id="ProtNLM"/>
    </source>
</evidence>
<name>A0A7U9J9H1_GEOTM</name>